<dbReference type="InterPro" id="IPR015943">
    <property type="entry name" value="WD40/YVTN_repeat-like_dom_sf"/>
</dbReference>
<feature type="repeat" description="WD" evidence="7">
    <location>
        <begin position="255"/>
        <end position="286"/>
    </location>
</feature>
<keyword evidence="2 6" id="KW-0853">WD repeat</keyword>
<name>A0A8H6DW33_COCSA</name>
<comment type="caution">
    <text evidence="9">The sequence shown here is derived from an EMBL/GenBank/DDBJ whole genome shotgun (WGS) entry which is preliminary data.</text>
</comment>
<comment type="subcellular location">
    <subcellularLocation>
        <location evidence="1 6">Nucleus</location>
    </subcellularLocation>
</comment>
<gene>
    <name evidence="9" type="ORF">GGP41_005439</name>
</gene>
<evidence type="ECO:0000256" key="4">
    <source>
        <dbReference type="ARBA" id="ARBA00022737"/>
    </source>
</evidence>
<protein>
    <recommendedName>
        <fullName evidence="11">Transfer RNA methyltransferase 82</fullName>
    </recommendedName>
</protein>
<evidence type="ECO:0000256" key="6">
    <source>
        <dbReference type="HAMAP-Rule" id="MF_03056"/>
    </source>
</evidence>
<dbReference type="PANTHER" id="PTHR16288">
    <property type="entry name" value="WD40 REPEAT PROTEIN 4"/>
    <property type="match status" value="1"/>
</dbReference>
<evidence type="ECO:0000313" key="9">
    <source>
        <dbReference type="EMBL" id="KAF5850004.1"/>
    </source>
</evidence>
<dbReference type="SMART" id="SM00320">
    <property type="entry name" value="WD40"/>
    <property type="match status" value="3"/>
</dbReference>
<dbReference type="GO" id="GO:0043527">
    <property type="term" value="C:tRNA methyltransferase complex"/>
    <property type="evidence" value="ECO:0007669"/>
    <property type="project" value="TreeGrafter"/>
</dbReference>
<keyword evidence="4 6" id="KW-0677">Repeat</keyword>
<comment type="pathway">
    <text evidence="6">tRNA modification; N(7)-methylguanine-tRNA biosynthesis.</text>
</comment>
<dbReference type="Pfam" id="PF00400">
    <property type="entry name" value="WD40"/>
    <property type="match status" value="1"/>
</dbReference>
<feature type="region of interest" description="Disordered" evidence="8">
    <location>
        <begin position="31"/>
        <end position="70"/>
    </location>
</feature>
<evidence type="ECO:0000256" key="8">
    <source>
        <dbReference type="SAM" id="MobiDB-lite"/>
    </source>
</evidence>
<dbReference type="EMBL" id="WNKQ01000008">
    <property type="protein sequence ID" value="KAF5850004.1"/>
    <property type="molecule type" value="Genomic_DNA"/>
</dbReference>
<evidence type="ECO:0000256" key="3">
    <source>
        <dbReference type="ARBA" id="ARBA00022694"/>
    </source>
</evidence>
<dbReference type="InterPro" id="IPR028884">
    <property type="entry name" value="Trm82"/>
</dbReference>
<evidence type="ECO:0000256" key="1">
    <source>
        <dbReference type="ARBA" id="ARBA00004123"/>
    </source>
</evidence>
<dbReference type="Proteomes" id="UP000624244">
    <property type="component" value="Unassembled WGS sequence"/>
</dbReference>
<keyword evidence="3 6" id="KW-0819">tRNA processing</keyword>
<reference evidence="9" key="1">
    <citation type="submission" date="2019-11" db="EMBL/GenBank/DDBJ databases">
        <title>Bipolaris sorokiniana Genome sequencing.</title>
        <authorList>
            <person name="Wang H."/>
        </authorList>
    </citation>
    <scope>NUCLEOTIDE SEQUENCE</scope>
</reference>
<accession>A0A8H6DW33</accession>
<comment type="similarity">
    <text evidence="6">Belongs to the WD repeat TRM82 family.</text>
</comment>
<dbReference type="GO" id="GO:0005634">
    <property type="term" value="C:nucleus"/>
    <property type="evidence" value="ECO:0007669"/>
    <property type="project" value="UniProtKB-SubCell"/>
</dbReference>
<evidence type="ECO:0000313" key="10">
    <source>
        <dbReference type="Proteomes" id="UP000624244"/>
    </source>
</evidence>
<feature type="compositionally biased region" description="Acidic residues" evidence="8">
    <location>
        <begin position="47"/>
        <end position="56"/>
    </location>
</feature>
<dbReference type="Gene3D" id="2.130.10.10">
    <property type="entry name" value="YVTN repeat-like/Quinoprotein amine dehydrogenase"/>
    <property type="match status" value="1"/>
</dbReference>
<evidence type="ECO:0000256" key="2">
    <source>
        <dbReference type="ARBA" id="ARBA00022574"/>
    </source>
</evidence>
<dbReference type="InterPro" id="IPR001680">
    <property type="entry name" value="WD40_rpt"/>
</dbReference>
<evidence type="ECO:0008006" key="11">
    <source>
        <dbReference type="Google" id="ProtNLM"/>
    </source>
</evidence>
<dbReference type="GO" id="GO:0106004">
    <property type="term" value="P:tRNA (guanine-N7)-methylation"/>
    <property type="evidence" value="ECO:0007669"/>
    <property type="project" value="UniProtKB-UniRule"/>
</dbReference>
<proteinExistence type="inferred from homology"/>
<evidence type="ECO:0000256" key="7">
    <source>
        <dbReference type="PROSITE-ProRule" id="PRU00221"/>
    </source>
</evidence>
<dbReference type="UniPathway" id="UPA00989"/>
<keyword evidence="5 6" id="KW-0539">Nucleus</keyword>
<dbReference type="GO" id="GO:0005829">
    <property type="term" value="C:cytosol"/>
    <property type="evidence" value="ECO:0007669"/>
    <property type="project" value="TreeGrafter"/>
</dbReference>
<sequence>MAAPYQCLVVRSSKDVGDWVLFGASGPKLVAQSSNGATSVWPAQEAQTEEQQDSESEERPGKRIKLEHPKEQKSNFSDLILSHNGKYLIGVTGEDKCIRVFEIDTQGRLHQLSDRPSSITITSDDTTILCADKFGDVYALPLLPSPEDDLVQQRDIPAAEPEQKDWMPSATTLTVHSGRNRKTLEEQLKQKAKGPAKSKEPMRFEHELLLGHVSMLTDVTYANVDGRSYIITADRDEHIRISRGQPQAHIIEGFCFGHEAFVSRLRLTPSGLLVSGGGDDDLFVWDWQTCSLKERLTIRDLAFGHLQGRNVVPIDLECTSYKVAVSGIWSLPNQGNDAERILVACEGVPALFDLAMGGSTPGSQISLKGNVLDIALIVNPTGSVRIVVSIDNVHKPGSTTEKREDQVPKLQCFSLQPEGLWQEDAELAKVLESFERSSNTANSSVQGADDDAVRSILYNIENLRKRPGAED</sequence>
<feature type="compositionally biased region" description="Basic and acidic residues" evidence="8">
    <location>
        <begin position="57"/>
        <end position="70"/>
    </location>
</feature>
<organism evidence="9 10">
    <name type="scientific">Cochliobolus sativus</name>
    <name type="common">Common root rot and spot blotch fungus</name>
    <name type="synonym">Bipolaris sorokiniana</name>
    <dbReference type="NCBI Taxonomy" id="45130"/>
    <lineage>
        <taxon>Eukaryota</taxon>
        <taxon>Fungi</taxon>
        <taxon>Dikarya</taxon>
        <taxon>Ascomycota</taxon>
        <taxon>Pezizomycotina</taxon>
        <taxon>Dothideomycetes</taxon>
        <taxon>Pleosporomycetidae</taxon>
        <taxon>Pleosporales</taxon>
        <taxon>Pleosporineae</taxon>
        <taxon>Pleosporaceae</taxon>
        <taxon>Bipolaris</taxon>
    </lineage>
</organism>
<dbReference type="HAMAP" id="MF_03056">
    <property type="entry name" value="TRM82"/>
    <property type="match status" value="1"/>
</dbReference>
<dbReference type="InterPro" id="IPR011044">
    <property type="entry name" value="Quino_amine_DH_bsu"/>
</dbReference>
<comment type="function">
    <text evidence="6">Required for the formation of N(7)-methylguanine at position 46 (m7G46) in tRNA. In the complex, it is required to stabilize and induce conformational changes of the catalytic subunit.</text>
</comment>
<dbReference type="PROSITE" id="PS50082">
    <property type="entry name" value="WD_REPEATS_2"/>
    <property type="match status" value="1"/>
</dbReference>
<dbReference type="PANTHER" id="PTHR16288:SF0">
    <property type="entry name" value="TRNA (GUANINE-N(7)-)-METHYLTRANSFERASE NON-CATALYTIC SUBUNIT WDR4"/>
    <property type="match status" value="1"/>
</dbReference>
<evidence type="ECO:0000256" key="5">
    <source>
        <dbReference type="ARBA" id="ARBA00023242"/>
    </source>
</evidence>
<dbReference type="SUPFAM" id="SSF50969">
    <property type="entry name" value="YVTN repeat-like/Quinoprotein amine dehydrogenase"/>
    <property type="match status" value="1"/>
</dbReference>
<dbReference type="AlphaFoldDB" id="A0A8H6DW33"/>